<dbReference type="OrthoDB" id="594443at2"/>
<feature type="transmembrane region" description="Helical" evidence="1">
    <location>
        <begin position="47"/>
        <end position="66"/>
    </location>
</feature>
<dbReference type="Proteomes" id="UP000013909">
    <property type="component" value="Unassembled WGS sequence"/>
</dbReference>
<dbReference type="PANTHER" id="PTHR42208">
    <property type="entry name" value="HEAVY METAL TRANSPORTER-RELATED"/>
    <property type="match status" value="1"/>
</dbReference>
<sequence length="233" mass="25294">MIWTALLLGFFGSFHCVGMCGPIALALSARDQQRYLVNKLAYNLGRAMTYASLGTLVGLLGFSLGLAGLQQWLSVFLGIVIVFMAFFYKRSERILGNAGWFGLVNKLKQHLGFQLRKRGFPAFFLSGMLNGLLPCGMVYVALAASLALQSPLQGAVYMFVFGVGTMPVIVVLMVSQGLVSGQVKKRMHSLLPYMAVFIGLLFIVRGLGLGIHVLSPQLTNASTQSVTEITMCE</sequence>
<feature type="transmembrane region" description="Helical" evidence="1">
    <location>
        <begin position="190"/>
        <end position="214"/>
    </location>
</feature>
<keyword evidence="1" id="KW-0472">Membrane</keyword>
<gene>
    <name evidence="3" type="ORF">ADIS_2303</name>
</gene>
<dbReference type="STRING" id="1232681.ADIS_2303"/>
<evidence type="ECO:0000256" key="1">
    <source>
        <dbReference type="SAM" id="Phobius"/>
    </source>
</evidence>
<keyword evidence="4" id="KW-1185">Reference proteome</keyword>
<feature type="domain" description="Urease accessory protein UreH-like transmembrane" evidence="2">
    <location>
        <begin position="4"/>
        <end position="200"/>
    </location>
</feature>
<evidence type="ECO:0000259" key="2">
    <source>
        <dbReference type="Pfam" id="PF13386"/>
    </source>
</evidence>
<keyword evidence="1" id="KW-1133">Transmembrane helix</keyword>
<dbReference type="Pfam" id="PF13386">
    <property type="entry name" value="DsbD_2"/>
    <property type="match status" value="1"/>
</dbReference>
<dbReference type="AlphaFoldDB" id="R7ZT67"/>
<evidence type="ECO:0000313" key="3">
    <source>
        <dbReference type="EMBL" id="EON77223.1"/>
    </source>
</evidence>
<reference evidence="3 4" key="1">
    <citation type="submission" date="2013-02" db="EMBL/GenBank/DDBJ databases">
        <title>A novel strain isolated from Lonar lake, Maharashtra, India.</title>
        <authorList>
            <person name="Singh A."/>
        </authorList>
    </citation>
    <scope>NUCLEOTIDE SEQUENCE [LARGE SCALE GENOMIC DNA]</scope>
    <source>
        <strain evidence="3 4">AK24</strain>
    </source>
</reference>
<dbReference type="PANTHER" id="PTHR42208:SF1">
    <property type="entry name" value="HEAVY METAL TRANSPORTER"/>
    <property type="match status" value="1"/>
</dbReference>
<feature type="transmembrane region" description="Helical" evidence="1">
    <location>
        <begin position="122"/>
        <end position="148"/>
    </location>
</feature>
<name>R7ZT67_9BACT</name>
<feature type="transmembrane region" description="Helical" evidence="1">
    <location>
        <begin position="6"/>
        <end position="27"/>
    </location>
</feature>
<feature type="transmembrane region" description="Helical" evidence="1">
    <location>
        <begin position="154"/>
        <end position="178"/>
    </location>
</feature>
<dbReference type="InterPro" id="IPR039447">
    <property type="entry name" value="UreH-like_TM_dom"/>
</dbReference>
<proteinExistence type="predicted"/>
<accession>R7ZT67</accession>
<evidence type="ECO:0000313" key="4">
    <source>
        <dbReference type="Proteomes" id="UP000013909"/>
    </source>
</evidence>
<dbReference type="RefSeq" id="WP_010854441.1">
    <property type="nucleotide sequence ID" value="NZ_AQHR01000061.1"/>
</dbReference>
<organism evidence="3 4">
    <name type="scientific">Lunatimonas lonarensis</name>
    <dbReference type="NCBI Taxonomy" id="1232681"/>
    <lineage>
        <taxon>Bacteria</taxon>
        <taxon>Pseudomonadati</taxon>
        <taxon>Bacteroidota</taxon>
        <taxon>Cytophagia</taxon>
        <taxon>Cytophagales</taxon>
        <taxon>Cyclobacteriaceae</taxon>
    </lineage>
</organism>
<dbReference type="PATRIC" id="fig|1288963.3.peg.2295"/>
<protein>
    <submittedName>
        <fullName evidence="3">Heavy-metal-associated domain protein</fullName>
    </submittedName>
</protein>
<comment type="caution">
    <text evidence="3">The sequence shown here is derived from an EMBL/GenBank/DDBJ whole genome shotgun (WGS) entry which is preliminary data.</text>
</comment>
<keyword evidence="1" id="KW-0812">Transmembrane</keyword>
<dbReference type="EMBL" id="AQHR01000061">
    <property type="protein sequence ID" value="EON77223.1"/>
    <property type="molecule type" value="Genomic_DNA"/>
</dbReference>
<feature type="transmembrane region" description="Helical" evidence="1">
    <location>
        <begin position="72"/>
        <end position="88"/>
    </location>
</feature>